<evidence type="ECO:0000256" key="11">
    <source>
        <dbReference type="SAM" id="MobiDB-lite"/>
    </source>
</evidence>
<feature type="region of interest" description="Disordered" evidence="11">
    <location>
        <begin position="690"/>
        <end position="728"/>
    </location>
</feature>
<feature type="compositionally biased region" description="Polar residues" evidence="11">
    <location>
        <begin position="366"/>
        <end position="398"/>
    </location>
</feature>
<evidence type="ECO:0000259" key="12">
    <source>
        <dbReference type="PROSITE" id="PS50086"/>
    </source>
</evidence>
<evidence type="ECO:0000256" key="9">
    <source>
        <dbReference type="ARBA" id="ARBA00072088"/>
    </source>
</evidence>
<dbReference type="Gene3D" id="1.10.8.270">
    <property type="entry name" value="putative rabgap domain of human tbc1 domain family member 14 like domains"/>
    <property type="match status" value="1"/>
</dbReference>
<sequence>MARKGANKAAASANRISQSAEEQSEQEPQPSLADELSTDNQKANEGYESSTHTDNDDFEDAADGADEITPSSSANAADDVVVKAQAKVVNESLNKTADEGLARKPSTDVQQAQTPKAADTSFPEMLGSQFPMTNQPVGESNGIAASPSTVTFTSVGQEEAETVETPLSSAEIRDSQIASSSLILDEDTAKLNLNDPVEKVPPSVGATSMLEPDETICNPFSEDPIKYTPSLPSSIPPSIPPSDVASTNPPDTPGMNSNHFSVVSLGSASPNLAEGESDWSKRDSRRDTITTNGGARSSVAERSNDSQIARNGGASSNYDFLLARVKTQQKRLSGDPKQMRASIDGAVKLREHFEKLRDGRRHSRTDSQNRSIDGSGASSSNDSQPSKAPATFTATNGASAHRESTASSASTAWKGPPTEDVLEEEIDWEFWGEVMSNYQSVARNHPRQLSRAIQAGIPPALRGMMWQLMSSSKNEEMEIIYAYLLKQTSTHEKAIRRDLNRTFPEQDYFQDGKGIGQENLFNVIKAYSLYDPEVGYCQGMQFVVGPLLLNMPDEEAFSTFVRLMKSYDLRGHFTPNMPALQLRLFQFDRLLEDFLPLLHKHLVRQGVKSSMYASQWFMTLFSYRFPLDFVYRVLDSVFAEGVEALFRFAIALMKKNEERLLEMNFEQAVNYLKMELFESYRRSDASNGAFNAQNDAEASDRTAETQPSGEVRSSLQSATSCSSANAEKAKPQYRTNEFVRDAFEIKITPFILDTYASEFDSQVRAANAHRREVEALRLVNRNLASRVKALEEQLNSVNAEHVEMVKDVVMAKIAKEEMAEELVKYKMMYAEAVLAADQESVGHRGSAAGMAAAAQRRQAERDSGGSTSGGFST</sequence>
<evidence type="ECO:0000313" key="13">
    <source>
        <dbReference type="EMBL" id="CDI54264.1"/>
    </source>
</evidence>
<feature type="compositionally biased region" description="Basic and acidic residues" evidence="11">
    <location>
        <begin position="96"/>
        <end position="106"/>
    </location>
</feature>
<dbReference type="GO" id="GO:0016192">
    <property type="term" value="P:vesicle-mediated transport"/>
    <property type="evidence" value="ECO:0007669"/>
    <property type="project" value="UniProtKB-KW"/>
</dbReference>
<evidence type="ECO:0000256" key="4">
    <source>
        <dbReference type="ARBA" id="ARBA00022490"/>
    </source>
</evidence>
<keyword evidence="6" id="KW-0653">Protein transport</keyword>
<keyword evidence="4" id="KW-0963">Cytoplasm</keyword>
<evidence type="ECO:0000256" key="3">
    <source>
        <dbReference type="ARBA" id="ARBA00022468"/>
    </source>
</evidence>
<feature type="compositionally biased region" description="Polar residues" evidence="11">
    <location>
        <begin position="146"/>
        <end position="156"/>
    </location>
</feature>
<feature type="region of interest" description="Disordered" evidence="11">
    <location>
        <begin position="354"/>
        <end position="419"/>
    </location>
</feature>
<dbReference type="SMART" id="SM00164">
    <property type="entry name" value="TBC"/>
    <property type="match status" value="1"/>
</dbReference>
<dbReference type="Gene3D" id="1.10.472.80">
    <property type="entry name" value="Ypt/Rab-GAP domain of gyp1p, domain 3"/>
    <property type="match status" value="1"/>
</dbReference>
<dbReference type="GO" id="GO:0031267">
    <property type="term" value="F:small GTPase binding"/>
    <property type="evidence" value="ECO:0007669"/>
    <property type="project" value="TreeGrafter"/>
</dbReference>
<dbReference type="GO" id="GO:0005096">
    <property type="term" value="F:GTPase activator activity"/>
    <property type="evidence" value="ECO:0007669"/>
    <property type="project" value="UniProtKB-KW"/>
</dbReference>
<dbReference type="FunFam" id="1.10.10.750:FF:000003">
    <property type="entry name" value="GTPase activating protein (Evi5)"/>
    <property type="match status" value="1"/>
</dbReference>
<dbReference type="GO" id="GO:0015031">
    <property type="term" value="P:protein transport"/>
    <property type="evidence" value="ECO:0007669"/>
    <property type="project" value="UniProtKB-KW"/>
</dbReference>
<evidence type="ECO:0000256" key="10">
    <source>
        <dbReference type="SAM" id="Coils"/>
    </source>
</evidence>
<feature type="region of interest" description="Disordered" evidence="11">
    <location>
        <begin position="194"/>
        <end position="314"/>
    </location>
</feature>
<dbReference type="PROSITE" id="PS50086">
    <property type="entry name" value="TBC_RABGAP"/>
    <property type="match status" value="1"/>
</dbReference>
<name>A0A077RAN7_9BASI</name>
<evidence type="ECO:0000256" key="6">
    <source>
        <dbReference type="ARBA" id="ARBA00022927"/>
    </source>
</evidence>
<feature type="compositionally biased region" description="Polar residues" evidence="11">
    <location>
        <begin position="38"/>
        <end position="52"/>
    </location>
</feature>
<proteinExistence type="inferred from homology"/>
<feature type="compositionally biased region" description="Low complexity" evidence="11">
    <location>
        <begin position="713"/>
        <end position="723"/>
    </location>
</feature>
<feature type="region of interest" description="Disordered" evidence="11">
    <location>
        <begin position="1"/>
        <end position="79"/>
    </location>
</feature>
<evidence type="ECO:0000256" key="7">
    <source>
        <dbReference type="ARBA" id="ARBA00023054"/>
    </source>
</evidence>
<feature type="domain" description="Rab-GAP TBC" evidence="12">
    <location>
        <begin position="456"/>
        <end position="641"/>
    </location>
</feature>
<keyword evidence="2" id="KW-0813">Transport</keyword>
<feature type="compositionally biased region" description="Acidic residues" evidence="11">
    <location>
        <begin position="56"/>
        <end position="66"/>
    </location>
</feature>
<evidence type="ECO:0000256" key="2">
    <source>
        <dbReference type="ARBA" id="ARBA00022448"/>
    </source>
</evidence>
<feature type="compositionally biased region" description="Low complexity" evidence="11">
    <location>
        <begin position="7"/>
        <end position="31"/>
    </location>
</feature>
<evidence type="ECO:0000256" key="1">
    <source>
        <dbReference type="ARBA" id="ARBA00004496"/>
    </source>
</evidence>
<feature type="compositionally biased region" description="Polar residues" evidence="11">
    <location>
        <begin position="244"/>
        <end position="270"/>
    </location>
</feature>
<keyword evidence="7 10" id="KW-0175">Coiled coil</keyword>
<dbReference type="InterPro" id="IPR000195">
    <property type="entry name" value="Rab-GAP-TBC_dom"/>
</dbReference>
<dbReference type="EMBL" id="HG529609">
    <property type="protein sequence ID" value="CDI54264.1"/>
    <property type="molecule type" value="Genomic_DNA"/>
</dbReference>
<evidence type="ECO:0000256" key="8">
    <source>
        <dbReference type="ARBA" id="ARBA00061661"/>
    </source>
</evidence>
<dbReference type="Gene3D" id="1.10.10.750">
    <property type="entry name" value="Ypt/Rab-GAP domain of gyp1p, domain 1"/>
    <property type="match status" value="1"/>
</dbReference>
<dbReference type="InterPro" id="IPR035969">
    <property type="entry name" value="Rab-GAP_TBC_sf"/>
</dbReference>
<feature type="compositionally biased region" description="Polar residues" evidence="11">
    <location>
        <begin position="305"/>
        <end position="314"/>
    </location>
</feature>
<dbReference type="FunFam" id="1.10.8.270:FF:000001">
    <property type="entry name" value="TBC1 domain family member 1"/>
    <property type="match status" value="1"/>
</dbReference>
<reference evidence="13" key="1">
    <citation type="journal article" date="2014" name="Genome Biol. Evol.">
        <title>Gene Loss Rather Than Gene Gain Is Associated with a Host Jump from Monocots to Dicots in the Smut Fungus Melanopsichium pennsylvanicum.</title>
        <authorList>
            <person name="Sharma R."/>
            <person name="Mishra B."/>
            <person name="Runge F."/>
            <person name="Thines M."/>
        </authorList>
    </citation>
    <scope>NUCLEOTIDE SEQUENCE</scope>
    <source>
        <strain evidence="13">4</strain>
    </source>
</reference>
<feature type="coiled-coil region" evidence="10">
    <location>
        <begin position="773"/>
        <end position="807"/>
    </location>
</feature>
<organism evidence="13">
    <name type="scientific">Melanopsichium pennsylvanicum 4</name>
    <dbReference type="NCBI Taxonomy" id="1398559"/>
    <lineage>
        <taxon>Eukaryota</taxon>
        <taxon>Fungi</taxon>
        <taxon>Dikarya</taxon>
        <taxon>Basidiomycota</taxon>
        <taxon>Ustilaginomycotina</taxon>
        <taxon>Ustilaginomycetes</taxon>
        <taxon>Ustilaginales</taxon>
        <taxon>Ustilaginaceae</taxon>
        <taxon>Melanopsichium</taxon>
    </lineage>
</organism>
<evidence type="ECO:0000256" key="5">
    <source>
        <dbReference type="ARBA" id="ARBA00022892"/>
    </source>
</evidence>
<dbReference type="PANTHER" id="PTHR47219">
    <property type="entry name" value="RAB GTPASE-ACTIVATING PROTEIN 1-LIKE"/>
    <property type="match status" value="1"/>
</dbReference>
<comment type="similarity">
    <text evidence="8">Belongs to the GYP5 family.</text>
</comment>
<comment type="subcellular location">
    <subcellularLocation>
        <location evidence="1">Cytoplasm</location>
    </subcellularLocation>
</comment>
<dbReference type="AlphaFoldDB" id="A0A077RAN7"/>
<dbReference type="Pfam" id="PF23436">
    <property type="entry name" value="RabGap-TBC_2"/>
    <property type="match status" value="1"/>
</dbReference>
<feature type="compositionally biased region" description="Low complexity" evidence="11">
    <location>
        <begin position="847"/>
        <end position="856"/>
    </location>
</feature>
<feature type="region of interest" description="Disordered" evidence="11">
    <location>
        <begin position="93"/>
        <end position="173"/>
    </location>
</feature>
<dbReference type="InterPro" id="IPR050302">
    <property type="entry name" value="Rab_GAP_TBC_domain"/>
</dbReference>
<accession>A0A077RAN7</accession>
<feature type="compositionally biased region" description="Basic and acidic residues" evidence="11">
    <location>
        <begin position="278"/>
        <end position="288"/>
    </location>
</feature>
<dbReference type="PANTHER" id="PTHR47219:SF9">
    <property type="entry name" value="GTPASE ACTIVATING PROTEIN AND CENTROSOME-ASSOCIATED, ISOFORM B"/>
    <property type="match status" value="1"/>
</dbReference>
<feature type="region of interest" description="Disordered" evidence="11">
    <location>
        <begin position="847"/>
        <end position="873"/>
    </location>
</feature>
<protein>
    <recommendedName>
        <fullName evidence="9">GTPase-activating protein GYP5</fullName>
    </recommendedName>
</protein>
<keyword evidence="5" id="KW-0931">ER-Golgi transport</keyword>
<dbReference type="SUPFAM" id="SSF47923">
    <property type="entry name" value="Ypt/Rab-GAP domain of gyp1p"/>
    <property type="match status" value="2"/>
</dbReference>
<keyword evidence="3" id="KW-0343">GTPase activation</keyword>
<dbReference type="GO" id="GO:0005737">
    <property type="term" value="C:cytoplasm"/>
    <property type="evidence" value="ECO:0007669"/>
    <property type="project" value="UniProtKB-SubCell"/>
</dbReference>
<dbReference type="FunFam" id="1.10.472.80:FF:000044">
    <property type="entry name" value="GTPase-activating protein GYP5"/>
    <property type="match status" value="1"/>
</dbReference>